<dbReference type="PANTHER" id="PTHR11085:SF12">
    <property type="entry name" value="NAD-DEPENDENT PROTEIN DEACYLASE SIRTUIN-6"/>
    <property type="match status" value="1"/>
</dbReference>
<comment type="similarity">
    <text evidence="6">Belongs to the sirtuin family. Class IV subfamily.</text>
</comment>
<dbReference type="EMBL" id="CAJPWZ010001787">
    <property type="protein sequence ID" value="CAG2223416.1"/>
    <property type="molecule type" value="Genomic_DNA"/>
</dbReference>
<dbReference type="Gene3D" id="2.20.28.200">
    <property type="match status" value="1"/>
</dbReference>
<organism evidence="10 11">
    <name type="scientific">Mytilus edulis</name>
    <name type="common">Blue mussel</name>
    <dbReference type="NCBI Taxonomy" id="6550"/>
    <lineage>
        <taxon>Eukaryota</taxon>
        <taxon>Metazoa</taxon>
        <taxon>Spiralia</taxon>
        <taxon>Lophotrochozoa</taxon>
        <taxon>Mollusca</taxon>
        <taxon>Bivalvia</taxon>
        <taxon>Autobranchia</taxon>
        <taxon>Pteriomorphia</taxon>
        <taxon>Mytilida</taxon>
        <taxon>Mytiloidea</taxon>
        <taxon>Mytilidae</taxon>
        <taxon>Mytilinae</taxon>
        <taxon>Mytilus</taxon>
    </lineage>
</organism>
<dbReference type="GO" id="GO:0070403">
    <property type="term" value="F:NAD+ binding"/>
    <property type="evidence" value="ECO:0007669"/>
    <property type="project" value="InterPro"/>
</dbReference>
<feature type="binding site" evidence="7">
    <location>
        <position position="293"/>
    </location>
    <ligand>
        <name>Zn(2+)</name>
        <dbReference type="ChEBI" id="CHEBI:29105"/>
    </ligand>
</feature>
<dbReference type="EC" id="2.3.1.286" evidence="1"/>
<dbReference type="PANTHER" id="PTHR11085">
    <property type="entry name" value="NAD-DEPENDENT PROTEIN DEACYLASE SIRTUIN-5, MITOCHONDRIAL-RELATED"/>
    <property type="match status" value="1"/>
</dbReference>
<evidence type="ECO:0000259" key="9">
    <source>
        <dbReference type="PROSITE" id="PS50305"/>
    </source>
</evidence>
<dbReference type="OrthoDB" id="2919105at2759"/>
<dbReference type="InterPro" id="IPR050134">
    <property type="entry name" value="NAD-dep_sirtuin_deacylases"/>
</dbReference>
<accession>A0A8S3SNV3</accession>
<dbReference type="GO" id="GO:0000122">
    <property type="term" value="P:negative regulation of transcription by RNA polymerase II"/>
    <property type="evidence" value="ECO:0007669"/>
    <property type="project" value="TreeGrafter"/>
</dbReference>
<dbReference type="GO" id="GO:0005634">
    <property type="term" value="C:nucleus"/>
    <property type="evidence" value="ECO:0007669"/>
    <property type="project" value="TreeGrafter"/>
</dbReference>
<evidence type="ECO:0000256" key="2">
    <source>
        <dbReference type="ARBA" id="ARBA00022679"/>
    </source>
</evidence>
<keyword evidence="2 10" id="KW-0808">Transferase</keyword>
<evidence type="ECO:0000256" key="6">
    <source>
        <dbReference type="ARBA" id="ARBA00038170"/>
    </source>
</evidence>
<feature type="region of interest" description="Disordered" evidence="8">
    <location>
        <begin position="218"/>
        <end position="239"/>
    </location>
</feature>
<dbReference type="InterPro" id="IPR003000">
    <property type="entry name" value="Sirtuin"/>
</dbReference>
<keyword evidence="11" id="KW-1185">Reference proteome</keyword>
<dbReference type="Pfam" id="PF02146">
    <property type="entry name" value="SIR2"/>
    <property type="match status" value="1"/>
</dbReference>
<dbReference type="AlphaFoldDB" id="A0A8S3SNV3"/>
<dbReference type="PROSITE" id="PS50305">
    <property type="entry name" value="SIRTUIN"/>
    <property type="match status" value="1"/>
</dbReference>
<reference evidence="10" key="1">
    <citation type="submission" date="2021-03" db="EMBL/GenBank/DDBJ databases">
        <authorList>
            <person name="Bekaert M."/>
        </authorList>
    </citation>
    <scope>NUCLEOTIDE SEQUENCE</scope>
</reference>
<evidence type="ECO:0000256" key="3">
    <source>
        <dbReference type="ARBA" id="ARBA00022723"/>
    </source>
</evidence>
<evidence type="ECO:0000256" key="5">
    <source>
        <dbReference type="ARBA" id="ARBA00023027"/>
    </source>
</evidence>
<evidence type="ECO:0000313" key="10">
    <source>
        <dbReference type="EMBL" id="CAG2223416.1"/>
    </source>
</evidence>
<feature type="domain" description="Deacetylase sirtuin-type" evidence="9">
    <location>
        <begin position="170"/>
        <end position="442"/>
    </location>
</feature>
<dbReference type="GO" id="GO:0046872">
    <property type="term" value="F:metal ion binding"/>
    <property type="evidence" value="ECO:0007669"/>
    <property type="project" value="UniProtKB-KW"/>
</dbReference>
<feature type="binding site" evidence="7">
    <location>
        <position position="320"/>
    </location>
    <ligand>
        <name>Zn(2+)</name>
        <dbReference type="ChEBI" id="CHEBI:29105"/>
    </ligand>
</feature>
<feature type="compositionally biased region" description="Polar residues" evidence="8">
    <location>
        <begin position="226"/>
        <end position="238"/>
    </location>
</feature>
<gene>
    <name evidence="10" type="ORF">MEDL_36707</name>
</gene>
<dbReference type="GO" id="GO:0017136">
    <property type="term" value="F:histone deacetylase activity, NAD-dependent"/>
    <property type="evidence" value="ECO:0007669"/>
    <property type="project" value="TreeGrafter"/>
</dbReference>
<feature type="binding site" evidence="7">
    <location>
        <position position="338"/>
    </location>
    <ligand>
        <name>Zn(2+)</name>
        <dbReference type="ChEBI" id="CHEBI:29105"/>
    </ligand>
</feature>
<keyword evidence="10" id="KW-0012">Acyltransferase</keyword>
<name>A0A8S3SNV3_MYTED</name>
<keyword evidence="3 7" id="KW-0479">Metal-binding</keyword>
<protein>
    <recommendedName>
        <fullName evidence="1">protein acetyllysine N-acetyltransferase</fullName>
        <ecNumber evidence="1">2.3.1.286</ecNumber>
    </recommendedName>
</protein>
<feature type="active site" description="Proton acceptor" evidence="7">
    <location>
        <position position="285"/>
    </location>
</feature>
<keyword evidence="5" id="KW-0520">NAD</keyword>
<keyword evidence="4 7" id="KW-0862">Zinc</keyword>
<dbReference type="Gene3D" id="3.40.50.1220">
    <property type="entry name" value="TPP-binding domain"/>
    <property type="match status" value="1"/>
</dbReference>
<evidence type="ECO:0000256" key="4">
    <source>
        <dbReference type="ARBA" id="ARBA00022833"/>
    </source>
</evidence>
<sequence>MKEETQQMSKSLNFVIFNLVVPNQDVSDKLIVHTLIFINHVPRTEDHYSFWLRYYTGIFNIEHYFDLRITHQKDLSTTCNFIYRRINIRLRKVIDPESDRADVRGFHVSKSGRKGMLVEWTDDGSATLHLSCWQKISKAAKNEIPEIKLSDKEQELVKEAKKTAEFHDSEAHFQSEAVRIAEMLKNANYCIGFTGAGISTAAGIGDFRGIHGKWTNNDKTKDYGSKSASSGPGKQNQRGYRLPTYTHEAICKLLDMGIMKYLISQNTDGIHRLSGIPAQKISELHGNGFEEKCEKCETRRMRNTNTKSAAQKQKVPPRKCERCKINHRTGNMCQNPGCGGYMMNTIINFGDYLEGPVLRSAEDNAEKADLVLCLGTTLRVTPASDLVAMGKKPNRLIICNRQTTPYDDYCTETDKEGKLLGSRMYGDCDRLMKLVMRIILGEDATKTWEDDRDQRVATYDLSRM</sequence>
<dbReference type="InterPro" id="IPR029035">
    <property type="entry name" value="DHS-like_NAD/FAD-binding_dom"/>
</dbReference>
<evidence type="ECO:0000256" key="7">
    <source>
        <dbReference type="PROSITE-ProRule" id="PRU00236"/>
    </source>
</evidence>
<dbReference type="GO" id="GO:0003714">
    <property type="term" value="F:transcription corepressor activity"/>
    <property type="evidence" value="ECO:0007669"/>
    <property type="project" value="TreeGrafter"/>
</dbReference>
<comment type="caution">
    <text evidence="10">The sequence shown here is derived from an EMBL/GenBank/DDBJ whole genome shotgun (WGS) entry which is preliminary data.</text>
</comment>
<dbReference type="InterPro" id="IPR026590">
    <property type="entry name" value="Ssirtuin_cat_dom"/>
</dbReference>
<evidence type="ECO:0000256" key="8">
    <source>
        <dbReference type="SAM" id="MobiDB-lite"/>
    </source>
</evidence>
<evidence type="ECO:0000256" key="1">
    <source>
        <dbReference type="ARBA" id="ARBA00012928"/>
    </source>
</evidence>
<dbReference type="Proteomes" id="UP000683360">
    <property type="component" value="Unassembled WGS sequence"/>
</dbReference>
<feature type="binding site" evidence="7">
    <location>
        <position position="296"/>
    </location>
    <ligand>
        <name>Zn(2+)</name>
        <dbReference type="ChEBI" id="CHEBI:29105"/>
    </ligand>
</feature>
<evidence type="ECO:0000313" key="11">
    <source>
        <dbReference type="Proteomes" id="UP000683360"/>
    </source>
</evidence>
<dbReference type="SUPFAM" id="SSF52467">
    <property type="entry name" value="DHS-like NAD/FAD-binding domain"/>
    <property type="match status" value="1"/>
</dbReference>
<proteinExistence type="inferred from homology"/>